<comment type="caution">
    <text evidence="1">The sequence shown here is derived from an EMBL/GenBank/DDBJ whole genome shotgun (WGS) entry which is preliminary data.</text>
</comment>
<organism evidence="1 2">
    <name type="scientific">Allohahella marinimesophila</name>
    <dbReference type="NCBI Taxonomy" id="1054972"/>
    <lineage>
        <taxon>Bacteria</taxon>
        <taxon>Pseudomonadati</taxon>
        <taxon>Pseudomonadota</taxon>
        <taxon>Gammaproteobacteria</taxon>
        <taxon>Oceanospirillales</taxon>
        <taxon>Hahellaceae</taxon>
        <taxon>Allohahella</taxon>
    </lineage>
</organism>
<dbReference type="EMBL" id="BAABBO010000013">
    <property type="protein sequence ID" value="GAA3970758.1"/>
    <property type="molecule type" value="Genomic_DNA"/>
</dbReference>
<keyword evidence="2" id="KW-1185">Reference proteome</keyword>
<dbReference type="RefSeq" id="WP_344807890.1">
    <property type="nucleotide sequence ID" value="NZ_BAABBO010000013.1"/>
</dbReference>
<dbReference type="Proteomes" id="UP001501337">
    <property type="component" value="Unassembled WGS sequence"/>
</dbReference>
<gene>
    <name evidence="1" type="ORF">GCM10022278_30370</name>
</gene>
<name>A0ABP7PSX7_9GAMM</name>
<proteinExistence type="predicted"/>
<evidence type="ECO:0000313" key="1">
    <source>
        <dbReference type="EMBL" id="GAA3970758.1"/>
    </source>
</evidence>
<evidence type="ECO:0000313" key="2">
    <source>
        <dbReference type="Proteomes" id="UP001501337"/>
    </source>
</evidence>
<reference evidence="2" key="1">
    <citation type="journal article" date="2019" name="Int. J. Syst. Evol. Microbiol.">
        <title>The Global Catalogue of Microorganisms (GCM) 10K type strain sequencing project: providing services to taxonomists for standard genome sequencing and annotation.</title>
        <authorList>
            <consortium name="The Broad Institute Genomics Platform"/>
            <consortium name="The Broad Institute Genome Sequencing Center for Infectious Disease"/>
            <person name="Wu L."/>
            <person name="Ma J."/>
        </authorList>
    </citation>
    <scope>NUCLEOTIDE SEQUENCE [LARGE SCALE GENOMIC DNA]</scope>
    <source>
        <strain evidence="2">JCM 17555</strain>
    </source>
</reference>
<protein>
    <submittedName>
        <fullName evidence="1">Uncharacterized protein</fullName>
    </submittedName>
</protein>
<accession>A0ABP7PSX7</accession>
<sequence length="80" mass="8634">MAIEIVNAKAGLIEVIPFNEQPALINARMIAAVDRIDDDRSRITLLPAASAQTGPKAYDVPDDYETVKDIVSAVFSTMVS</sequence>